<dbReference type="Gene3D" id="3.20.20.100">
    <property type="entry name" value="NADP-dependent oxidoreductase domain"/>
    <property type="match status" value="1"/>
</dbReference>
<dbReference type="GO" id="GO:0016491">
    <property type="term" value="F:oxidoreductase activity"/>
    <property type="evidence" value="ECO:0007669"/>
    <property type="project" value="UniProtKB-KW"/>
</dbReference>
<dbReference type="PANTHER" id="PTHR43312">
    <property type="entry name" value="D-THREO-ALDOSE 1-DEHYDROGENASE"/>
    <property type="match status" value="1"/>
</dbReference>
<dbReference type="SUPFAM" id="SSF46548">
    <property type="entry name" value="alpha-helical ferredoxin"/>
    <property type="match status" value="1"/>
</dbReference>
<evidence type="ECO:0000259" key="4">
    <source>
        <dbReference type="PROSITE" id="PS51379"/>
    </source>
</evidence>
<dbReference type="InterPro" id="IPR020471">
    <property type="entry name" value="AKR"/>
</dbReference>
<dbReference type="InterPro" id="IPR023210">
    <property type="entry name" value="NADP_OxRdtase_dom"/>
</dbReference>
<dbReference type="InterPro" id="IPR036812">
    <property type="entry name" value="NAD(P)_OxRdtase_dom_sf"/>
</dbReference>
<dbReference type="EC" id="1.1.1.-" evidence="5"/>
<dbReference type="InterPro" id="IPR053135">
    <property type="entry name" value="AKR2_Oxidoreductase"/>
</dbReference>
<dbReference type="InterPro" id="IPR017896">
    <property type="entry name" value="4Fe4S_Fe-S-bd"/>
</dbReference>
<gene>
    <name evidence="5" type="primary">yhdN_1</name>
    <name evidence="5" type="ORF">AULFYP135_00727</name>
</gene>
<dbReference type="Pfam" id="PF13187">
    <property type="entry name" value="Fer4_9"/>
    <property type="match status" value="1"/>
</dbReference>
<evidence type="ECO:0000256" key="2">
    <source>
        <dbReference type="ARBA" id="ARBA00023004"/>
    </source>
</evidence>
<organism evidence="5">
    <name type="scientific">uncultured Anaerotruncus sp</name>
    <dbReference type="NCBI Taxonomy" id="905011"/>
    <lineage>
        <taxon>Bacteria</taxon>
        <taxon>Bacillati</taxon>
        <taxon>Bacillota</taxon>
        <taxon>Clostridia</taxon>
        <taxon>Eubacteriales</taxon>
        <taxon>Oscillospiraceae</taxon>
        <taxon>Anaerotruncus</taxon>
        <taxon>environmental samples</taxon>
    </lineage>
</organism>
<keyword evidence="1" id="KW-0479">Metal-binding</keyword>
<reference evidence="5" key="1">
    <citation type="submission" date="2019-11" db="EMBL/GenBank/DDBJ databases">
        <authorList>
            <person name="Feng L."/>
        </authorList>
    </citation>
    <scope>NUCLEOTIDE SEQUENCE</scope>
    <source>
        <strain evidence="5">AundefinedLFYP135</strain>
    </source>
</reference>
<protein>
    <submittedName>
        <fullName evidence="5">General stress protein 69</fullName>
        <ecNumber evidence="5">1.1.1.-</ecNumber>
    </submittedName>
</protein>
<dbReference type="AlphaFoldDB" id="A0A6N2S5L7"/>
<sequence length="375" mass="41890">MNYRKFGNTGVEISALGFGTMRLPTTDGVPLSANIDEKEAIRLIRHAIDSGVNYVDTAYPYHGRTSETLVGKALADGYREKVYLATKSPVVLIEAEGDFDRILDEQLQKLNTDHVDFYLLHALDKKKWETVKKFNLLDKMKKARDAGKIRFMGFSFHDDLELFKTIVDSFDQWDFCQIQFNYINTDYQAGLEGLHYAAGKGLGVVIMEPLLGGALAAPSDALKNALSPKKSPVEWALDYLWNQPEVSLLLSGMGEMQQVEDNLTYASRSSVGMLSEKEVAMLAHAKEVYDSSILVPCTRCSYCMPCPFGLNIPAIYQAYNATSQSTMERAKTLYATATPEVSAIDCRKCRRCENVCPQHIPSSELMPKIAEVFGR</sequence>
<dbReference type="InterPro" id="IPR017900">
    <property type="entry name" value="4Fe4S_Fe_S_CS"/>
</dbReference>
<feature type="domain" description="4Fe-4S ferredoxin-type" evidence="4">
    <location>
        <begin position="337"/>
        <end position="366"/>
    </location>
</feature>
<evidence type="ECO:0000256" key="3">
    <source>
        <dbReference type="ARBA" id="ARBA00023014"/>
    </source>
</evidence>
<keyword evidence="5" id="KW-0560">Oxidoreductase</keyword>
<dbReference type="PRINTS" id="PR00069">
    <property type="entry name" value="ALDKETRDTASE"/>
</dbReference>
<dbReference type="GO" id="GO:0051536">
    <property type="term" value="F:iron-sulfur cluster binding"/>
    <property type="evidence" value="ECO:0007669"/>
    <property type="project" value="UniProtKB-KW"/>
</dbReference>
<dbReference type="SUPFAM" id="SSF51430">
    <property type="entry name" value="NAD(P)-linked oxidoreductase"/>
    <property type="match status" value="1"/>
</dbReference>
<keyword evidence="2" id="KW-0408">Iron</keyword>
<proteinExistence type="predicted"/>
<dbReference type="CDD" id="cd19096">
    <property type="entry name" value="AKR_Fe-S_oxidoreductase"/>
    <property type="match status" value="1"/>
</dbReference>
<dbReference type="EMBL" id="CACRSL010000003">
    <property type="protein sequence ID" value="VYS87521.1"/>
    <property type="molecule type" value="Genomic_DNA"/>
</dbReference>
<dbReference type="Pfam" id="PF00248">
    <property type="entry name" value="Aldo_ket_red"/>
    <property type="match status" value="1"/>
</dbReference>
<dbReference type="PROSITE" id="PS51379">
    <property type="entry name" value="4FE4S_FER_2"/>
    <property type="match status" value="1"/>
</dbReference>
<dbReference type="PROSITE" id="PS00198">
    <property type="entry name" value="4FE4S_FER_1"/>
    <property type="match status" value="1"/>
</dbReference>
<keyword evidence="3" id="KW-0411">Iron-sulfur</keyword>
<dbReference type="PANTHER" id="PTHR43312:SF2">
    <property type="entry name" value="OXIDOREDUCTASE"/>
    <property type="match status" value="1"/>
</dbReference>
<accession>A0A6N2S5L7</accession>
<name>A0A6N2S5L7_9FIRM</name>
<evidence type="ECO:0000256" key="1">
    <source>
        <dbReference type="ARBA" id="ARBA00022723"/>
    </source>
</evidence>
<dbReference type="GO" id="GO:0046872">
    <property type="term" value="F:metal ion binding"/>
    <property type="evidence" value="ECO:0007669"/>
    <property type="project" value="UniProtKB-KW"/>
</dbReference>
<evidence type="ECO:0000313" key="5">
    <source>
        <dbReference type="EMBL" id="VYS87521.1"/>
    </source>
</evidence>